<accession>A0A172YA39</accession>
<dbReference type="Gene3D" id="6.20.450.20">
    <property type="match status" value="1"/>
</dbReference>
<reference evidence="1 2" key="1">
    <citation type="submission" date="2016-04" db="EMBL/GenBank/DDBJ databases">
        <title>Complete Genome Sequence of Halotalea alkalilenta IHB B 13600.</title>
        <authorList>
            <person name="Swarnkar M.K."/>
            <person name="Sharma A."/>
            <person name="Kaushal K."/>
            <person name="Soni R."/>
            <person name="Rana S."/>
            <person name="Singh A.K."/>
            <person name="Gulati A."/>
        </authorList>
    </citation>
    <scope>NUCLEOTIDE SEQUENCE [LARGE SCALE GENOMIC DNA]</scope>
    <source>
        <strain evidence="1 2">IHB B 13600</strain>
    </source>
</reference>
<evidence type="ECO:0000313" key="2">
    <source>
        <dbReference type="Proteomes" id="UP000077875"/>
    </source>
</evidence>
<dbReference type="EMBL" id="CP015243">
    <property type="protein sequence ID" value="ANF56111.1"/>
    <property type="molecule type" value="Genomic_DNA"/>
</dbReference>
<evidence type="ECO:0000313" key="1">
    <source>
        <dbReference type="EMBL" id="ANF56111.1"/>
    </source>
</evidence>
<dbReference type="Proteomes" id="UP000077875">
    <property type="component" value="Chromosome"/>
</dbReference>
<dbReference type="AlphaFoldDB" id="A0A172YA39"/>
<keyword evidence="2" id="KW-1185">Reference proteome</keyword>
<organism evidence="1 2">
    <name type="scientific">Halotalea alkalilenta</name>
    <dbReference type="NCBI Taxonomy" id="376489"/>
    <lineage>
        <taxon>Bacteria</taxon>
        <taxon>Pseudomonadati</taxon>
        <taxon>Pseudomonadota</taxon>
        <taxon>Gammaproteobacteria</taxon>
        <taxon>Oceanospirillales</taxon>
        <taxon>Halomonadaceae</taxon>
        <taxon>Halotalea</taxon>
    </lineage>
</organism>
<dbReference type="KEGG" id="haa:A5892_00365"/>
<evidence type="ECO:0008006" key="3">
    <source>
        <dbReference type="Google" id="ProtNLM"/>
    </source>
</evidence>
<protein>
    <recommendedName>
        <fullName evidence="3">Prevent host death protein, Phd antitoxin</fullName>
    </recommendedName>
</protein>
<proteinExistence type="predicted"/>
<name>A0A172YA39_9GAMM</name>
<gene>
    <name evidence="1" type="ORF">A5892_00365</name>
</gene>
<sequence length="155" mass="16928">MHTLTLAELRTTTHAGGIKGVTLKAEGGAFLIQVSTRRGTDALLAKARSSEPRRFGNPVQALNLLHDLGLVVGEFDVAHWTPTARSSTRVRPDRAIAMKRAHEAAGHDEWFRAEVAKGIAEADDPNAQWVSHEDTNASWAARRAALLERTKGHDH</sequence>